<evidence type="ECO:0000313" key="2">
    <source>
        <dbReference type="EMBL" id="HIX36780.1"/>
    </source>
</evidence>
<evidence type="ECO:0000313" key="3">
    <source>
        <dbReference type="Proteomes" id="UP000824230"/>
    </source>
</evidence>
<name>A0A9D1VJY7_9FIRM</name>
<reference evidence="2" key="1">
    <citation type="journal article" date="2021" name="PeerJ">
        <title>Extensive microbial diversity within the chicken gut microbiome revealed by metagenomics and culture.</title>
        <authorList>
            <person name="Gilroy R."/>
            <person name="Ravi A."/>
            <person name="Getino M."/>
            <person name="Pursley I."/>
            <person name="Horton D.L."/>
            <person name="Alikhan N.F."/>
            <person name="Baker D."/>
            <person name="Gharbi K."/>
            <person name="Hall N."/>
            <person name="Watson M."/>
            <person name="Adriaenssens E.M."/>
            <person name="Foster-Nyarko E."/>
            <person name="Jarju S."/>
            <person name="Secka A."/>
            <person name="Antonio M."/>
            <person name="Oren A."/>
            <person name="Chaudhuri R.R."/>
            <person name="La Ragione R."/>
            <person name="Hildebrand F."/>
            <person name="Pallen M.J."/>
        </authorList>
    </citation>
    <scope>NUCLEOTIDE SEQUENCE</scope>
    <source>
        <strain evidence="2">ChiHjej12B11-1927</strain>
    </source>
</reference>
<feature type="compositionally biased region" description="Polar residues" evidence="1">
    <location>
        <begin position="53"/>
        <end position="68"/>
    </location>
</feature>
<dbReference type="PROSITE" id="PS51257">
    <property type="entry name" value="PROKAR_LIPOPROTEIN"/>
    <property type="match status" value="1"/>
</dbReference>
<dbReference type="AlphaFoldDB" id="A0A9D1VJY7"/>
<sequence>MQNWKKKIMILGLSVSLGAGGLYGCGNTDTEETTEKTEGTSGESQETVDEAEGSSQVQTEKPETTQAEHPQFVADGIRKVVLVEDGQEIFNLSNEPAGYKMDFDYWEILNPYDETVTVNTETMYDLFDVLCGLDFQAPVAVDAEMDTGIADSQTSITLDFVNTLDDTEAKQTDYADKTATIILGNEDGAGNRFAAVQGFEDQIYKLSASTIDSIFGLDPYSYILKIPVLVNIDTVESLEIQAGRKSYEMNVDSVNGEYQFGNKNVEKTDFTTLYQEICGIMLEGEAEKEKITTQGDPELEITFHRNSEEYPEIQVAYYSYDETYDLLEVNGNSYFLVNAEDVDNLASSIKKAF</sequence>
<dbReference type="EMBL" id="DXFG01000055">
    <property type="protein sequence ID" value="HIX36780.1"/>
    <property type="molecule type" value="Genomic_DNA"/>
</dbReference>
<reference evidence="2" key="2">
    <citation type="submission" date="2021-04" db="EMBL/GenBank/DDBJ databases">
        <authorList>
            <person name="Gilroy R."/>
        </authorList>
    </citation>
    <scope>NUCLEOTIDE SEQUENCE</scope>
    <source>
        <strain evidence="2">ChiHjej12B11-1927</strain>
    </source>
</reference>
<accession>A0A9D1VJY7</accession>
<feature type="region of interest" description="Disordered" evidence="1">
    <location>
        <begin position="26"/>
        <end position="70"/>
    </location>
</feature>
<proteinExistence type="predicted"/>
<protein>
    <submittedName>
        <fullName evidence="2">DUF4340 domain-containing protein</fullName>
    </submittedName>
</protein>
<evidence type="ECO:0000256" key="1">
    <source>
        <dbReference type="SAM" id="MobiDB-lite"/>
    </source>
</evidence>
<dbReference type="Proteomes" id="UP000824230">
    <property type="component" value="Unassembled WGS sequence"/>
</dbReference>
<comment type="caution">
    <text evidence="2">The sequence shown here is derived from an EMBL/GenBank/DDBJ whole genome shotgun (WGS) entry which is preliminary data.</text>
</comment>
<gene>
    <name evidence="2" type="ORF">H9738_02770</name>
</gene>
<organism evidence="2 3">
    <name type="scientific">Candidatus Blautia pullistercoris</name>
    <dbReference type="NCBI Taxonomy" id="2838499"/>
    <lineage>
        <taxon>Bacteria</taxon>
        <taxon>Bacillati</taxon>
        <taxon>Bacillota</taxon>
        <taxon>Clostridia</taxon>
        <taxon>Lachnospirales</taxon>
        <taxon>Lachnospiraceae</taxon>
        <taxon>Blautia</taxon>
    </lineage>
</organism>